<reference evidence="1 2" key="1">
    <citation type="journal article" date="2016" name="Mol. Biol. Evol.">
        <title>Comparative Genomics of Early-Diverging Mushroom-Forming Fungi Provides Insights into the Origins of Lignocellulose Decay Capabilities.</title>
        <authorList>
            <person name="Nagy L.G."/>
            <person name="Riley R."/>
            <person name="Tritt A."/>
            <person name="Adam C."/>
            <person name="Daum C."/>
            <person name="Floudas D."/>
            <person name="Sun H."/>
            <person name="Yadav J.S."/>
            <person name="Pangilinan J."/>
            <person name="Larsson K.H."/>
            <person name="Matsuura K."/>
            <person name="Barry K."/>
            <person name="Labutti K."/>
            <person name="Kuo R."/>
            <person name="Ohm R.A."/>
            <person name="Bhattacharya S.S."/>
            <person name="Shirouzu T."/>
            <person name="Yoshinaga Y."/>
            <person name="Martin F.M."/>
            <person name="Grigoriev I.V."/>
            <person name="Hibbett D.S."/>
        </authorList>
    </citation>
    <scope>NUCLEOTIDE SEQUENCE [LARGE SCALE GENOMIC DNA]</scope>
    <source>
        <strain evidence="1 2">L-15889</strain>
    </source>
</reference>
<dbReference type="STRING" id="1314783.A0A165TIP6"/>
<dbReference type="OrthoDB" id="2797568at2759"/>
<organism evidence="1 2">
    <name type="scientific">Daedalea quercina L-15889</name>
    <dbReference type="NCBI Taxonomy" id="1314783"/>
    <lineage>
        <taxon>Eukaryota</taxon>
        <taxon>Fungi</taxon>
        <taxon>Dikarya</taxon>
        <taxon>Basidiomycota</taxon>
        <taxon>Agaricomycotina</taxon>
        <taxon>Agaricomycetes</taxon>
        <taxon>Polyporales</taxon>
        <taxon>Fomitopsis</taxon>
    </lineage>
</organism>
<proteinExistence type="predicted"/>
<dbReference type="AlphaFoldDB" id="A0A165TIP6"/>
<dbReference type="Proteomes" id="UP000076727">
    <property type="component" value="Unassembled WGS sequence"/>
</dbReference>
<protein>
    <recommendedName>
        <fullName evidence="3">Fungal-type protein kinase domain-containing protein</fullName>
    </recommendedName>
</protein>
<accession>A0A165TIP6</accession>
<evidence type="ECO:0008006" key="3">
    <source>
        <dbReference type="Google" id="ProtNLM"/>
    </source>
</evidence>
<gene>
    <name evidence="1" type="ORF">DAEQUDRAFT_416418</name>
</gene>
<sequence>MSEIEDKINLVNEPLATFFRDYVPCNTPFSGKRPWTCPEDVFEKVPTTGRETTRYCESISGLESIVSEFNAQRRPKFIDGSKCAVPIPFKAWEHDSKYTLPDILMSFPGENGNNWAKTWQGIAMVFEVKPKEDEDPISKKGSPRVKPSALAKGVLVQLATSARNLMLTHGLLFMYVVGIYNRKARIYRFDHAACAVSRSFNMKSGAVWALHELLWRVCHYQAHVGGLVANPLMYMLLGADPTLERVSDKDVTLADGMLMDDGSEVQQEWYSRWSDKVLALSPSVSQPTPIFTLDDGVGSIQGRHLGALCGEGHMEAARARGRNVLIRKSGRCKSEVRSFRRAQERTMAKV</sequence>
<evidence type="ECO:0000313" key="1">
    <source>
        <dbReference type="EMBL" id="KZT73499.1"/>
    </source>
</evidence>
<name>A0A165TIP6_9APHY</name>
<dbReference type="EMBL" id="KV429036">
    <property type="protein sequence ID" value="KZT73499.1"/>
    <property type="molecule type" value="Genomic_DNA"/>
</dbReference>
<evidence type="ECO:0000313" key="2">
    <source>
        <dbReference type="Proteomes" id="UP000076727"/>
    </source>
</evidence>
<keyword evidence="2" id="KW-1185">Reference proteome</keyword>